<dbReference type="Proteomes" id="UP000219252">
    <property type="component" value="Unassembled WGS sequence"/>
</dbReference>
<organism evidence="2 3">
    <name type="scientific">Ureibacillus acetophenoni</name>
    <dbReference type="NCBI Taxonomy" id="614649"/>
    <lineage>
        <taxon>Bacteria</taxon>
        <taxon>Bacillati</taxon>
        <taxon>Bacillota</taxon>
        <taxon>Bacilli</taxon>
        <taxon>Bacillales</taxon>
        <taxon>Caryophanaceae</taxon>
        <taxon>Ureibacillus</taxon>
    </lineage>
</organism>
<evidence type="ECO:0000256" key="1">
    <source>
        <dbReference type="SAM" id="SignalP"/>
    </source>
</evidence>
<protein>
    <submittedName>
        <fullName evidence="2">Uncharacterized protein</fullName>
    </submittedName>
</protein>
<dbReference type="EMBL" id="OBQC01000004">
    <property type="protein sequence ID" value="SOC38366.1"/>
    <property type="molecule type" value="Genomic_DNA"/>
</dbReference>
<sequence>MKKLFCLLSLFMSIFWLSACGDEMTTEDIDRLTINLTSPKIEKYIAEPFSSVIGGGDDNKYITIKTDASDEFINLTDQEKFIVFSNIIRKLNELQLTLLHSQPVRGYIQTDLWCGENISCTISLIELHFGDDVYTYDPSFPSSLYLNGDEIYDSSRDMFDFMMEKYEELTNDGQVYDPLLHDIIVAKLVSVKYNMDEEEALKWAKDTANEILEYQATDQLIEL</sequence>
<dbReference type="OrthoDB" id="2969131at2"/>
<accession>A0A285UCQ8</accession>
<dbReference type="PROSITE" id="PS51257">
    <property type="entry name" value="PROKAR_LIPOPROTEIN"/>
    <property type="match status" value="1"/>
</dbReference>
<evidence type="ECO:0000313" key="2">
    <source>
        <dbReference type="EMBL" id="SOC38366.1"/>
    </source>
</evidence>
<feature type="signal peptide" evidence="1">
    <location>
        <begin position="1"/>
        <end position="21"/>
    </location>
</feature>
<gene>
    <name evidence="2" type="ORF">SAMN05877842_104110</name>
</gene>
<proteinExistence type="predicted"/>
<dbReference type="AlphaFoldDB" id="A0A285UCQ8"/>
<dbReference type="RefSeq" id="WP_097149106.1">
    <property type="nucleotide sequence ID" value="NZ_OBQC01000004.1"/>
</dbReference>
<reference evidence="3" key="1">
    <citation type="submission" date="2017-08" db="EMBL/GenBank/DDBJ databases">
        <authorList>
            <person name="Varghese N."/>
            <person name="Submissions S."/>
        </authorList>
    </citation>
    <scope>NUCLEOTIDE SEQUENCE [LARGE SCALE GENOMIC DNA]</scope>
    <source>
        <strain evidence="3">JC23</strain>
    </source>
</reference>
<feature type="chain" id="PRO_5012289830" evidence="1">
    <location>
        <begin position="22"/>
        <end position="223"/>
    </location>
</feature>
<keyword evidence="3" id="KW-1185">Reference proteome</keyword>
<keyword evidence="1" id="KW-0732">Signal</keyword>
<name>A0A285UCQ8_9BACL</name>
<evidence type="ECO:0000313" key="3">
    <source>
        <dbReference type="Proteomes" id="UP000219252"/>
    </source>
</evidence>